<dbReference type="Gene3D" id="1.20.120.350">
    <property type="entry name" value="Voltage-gated potassium channels. Chain C"/>
    <property type="match status" value="1"/>
</dbReference>
<name>A0AA36JMR6_9DINO</name>
<feature type="transmembrane region" description="Helical" evidence="14">
    <location>
        <begin position="434"/>
        <end position="457"/>
    </location>
</feature>
<feature type="domain" description="Ion transport" evidence="15">
    <location>
        <begin position="297"/>
        <end position="533"/>
    </location>
</feature>
<evidence type="ECO:0000256" key="2">
    <source>
        <dbReference type="ARBA" id="ARBA00022448"/>
    </source>
</evidence>
<keyword evidence="7" id="KW-0851">Voltage-gated channel</keyword>
<dbReference type="PANTHER" id="PTHR45628:SF7">
    <property type="entry name" value="VOLTAGE-DEPENDENT CALCIUM CHANNEL TYPE A SUBUNIT ALPHA-1"/>
    <property type="match status" value="1"/>
</dbReference>
<feature type="transmembrane region" description="Helical" evidence="14">
    <location>
        <begin position="368"/>
        <end position="388"/>
    </location>
</feature>
<feature type="transmembrane region" description="Helical" evidence="14">
    <location>
        <begin position="501"/>
        <end position="528"/>
    </location>
</feature>
<keyword evidence="8 14" id="KW-1133">Transmembrane helix</keyword>
<dbReference type="Gene3D" id="1.10.287.70">
    <property type="match status" value="1"/>
</dbReference>
<gene>
    <name evidence="16" type="ORF">EVOR1521_LOCUS29867</name>
</gene>
<evidence type="ECO:0000256" key="8">
    <source>
        <dbReference type="ARBA" id="ARBA00022989"/>
    </source>
</evidence>
<evidence type="ECO:0000256" key="14">
    <source>
        <dbReference type="SAM" id="Phobius"/>
    </source>
</evidence>
<keyword evidence="10 14" id="KW-0472">Membrane</keyword>
<feature type="region of interest" description="Disordered" evidence="13">
    <location>
        <begin position="229"/>
        <end position="249"/>
    </location>
</feature>
<evidence type="ECO:0000256" key="10">
    <source>
        <dbReference type="ARBA" id="ARBA00023136"/>
    </source>
</evidence>
<dbReference type="Proteomes" id="UP001178507">
    <property type="component" value="Unassembled WGS sequence"/>
</dbReference>
<keyword evidence="9" id="KW-0406">Ion transport</keyword>
<reference evidence="16" key="1">
    <citation type="submission" date="2023-08" db="EMBL/GenBank/DDBJ databases">
        <authorList>
            <person name="Chen Y."/>
            <person name="Shah S."/>
            <person name="Dougan E. K."/>
            <person name="Thang M."/>
            <person name="Chan C."/>
        </authorList>
    </citation>
    <scope>NUCLEOTIDE SEQUENCE</scope>
</reference>
<evidence type="ECO:0000256" key="7">
    <source>
        <dbReference type="ARBA" id="ARBA00022882"/>
    </source>
</evidence>
<evidence type="ECO:0000256" key="13">
    <source>
        <dbReference type="SAM" id="MobiDB-lite"/>
    </source>
</evidence>
<dbReference type="EMBL" id="CAUJNA010003721">
    <property type="protein sequence ID" value="CAJ1408462.1"/>
    <property type="molecule type" value="Genomic_DNA"/>
</dbReference>
<organism evidence="16 17">
    <name type="scientific">Effrenium voratum</name>
    <dbReference type="NCBI Taxonomy" id="2562239"/>
    <lineage>
        <taxon>Eukaryota</taxon>
        <taxon>Sar</taxon>
        <taxon>Alveolata</taxon>
        <taxon>Dinophyceae</taxon>
        <taxon>Suessiales</taxon>
        <taxon>Symbiodiniaceae</taxon>
        <taxon>Effrenium</taxon>
    </lineage>
</organism>
<dbReference type="InterPro" id="IPR027359">
    <property type="entry name" value="Volt_channel_dom_sf"/>
</dbReference>
<dbReference type="PROSITE" id="PS00018">
    <property type="entry name" value="EF_HAND_1"/>
    <property type="match status" value="1"/>
</dbReference>
<feature type="region of interest" description="Disordered" evidence="13">
    <location>
        <begin position="672"/>
        <end position="693"/>
    </location>
</feature>
<feature type="transmembrane region" description="Helical" evidence="14">
    <location>
        <begin position="324"/>
        <end position="347"/>
    </location>
</feature>
<dbReference type="GO" id="GO:0005891">
    <property type="term" value="C:voltage-gated calcium channel complex"/>
    <property type="evidence" value="ECO:0007669"/>
    <property type="project" value="TreeGrafter"/>
</dbReference>
<keyword evidence="2" id="KW-0813">Transport</keyword>
<evidence type="ECO:0000256" key="3">
    <source>
        <dbReference type="ARBA" id="ARBA00022568"/>
    </source>
</evidence>
<proteinExistence type="predicted"/>
<dbReference type="InterPro" id="IPR050599">
    <property type="entry name" value="VDCC_alpha-1_subunit"/>
</dbReference>
<keyword evidence="3" id="KW-0109">Calcium transport</keyword>
<keyword evidence="4" id="KW-0107">Calcium channel</keyword>
<evidence type="ECO:0000256" key="6">
    <source>
        <dbReference type="ARBA" id="ARBA00022837"/>
    </source>
</evidence>
<dbReference type="GO" id="GO:0008331">
    <property type="term" value="F:high voltage-gated calcium channel activity"/>
    <property type="evidence" value="ECO:0007669"/>
    <property type="project" value="TreeGrafter"/>
</dbReference>
<comment type="subcellular location">
    <subcellularLocation>
        <location evidence="1">Membrane</location>
        <topology evidence="1">Multi-pass membrane protein</topology>
    </subcellularLocation>
</comment>
<feature type="region of interest" description="Disordered" evidence="13">
    <location>
        <begin position="1"/>
        <end position="55"/>
    </location>
</feature>
<evidence type="ECO:0000259" key="15">
    <source>
        <dbReference type="Pfam" id="PF00520"/>
    </source>
</evidence>
<keyword evidence="17" id="KW-1185">Reference proteome</keyword>
<feature type="transmembrane region" description="Helical" evidence="14">
    <location>
        <begin position="469"/>
        <end position="489"/>
    </location>
</feature>
<evidence type="ECO:0000256" key="9">
    <source>
        <dbReference type="ARBA" id="ARBA00023065"/>
    </source>
</evidence>
<evidence type="ECO:0000313" key="16">
    <source>
        <dbReference type="EMBL" id="CAJ1408462.1"/>
    </source>
</evidence>
<evidence type="ECO:0000313" key="17">
    <source>
        <dbReference type="Proteomes" id="UP001178507"/>
    </source>
</evidence>
<keyword evidence="11" id="KW-0325">Glycoprotein</keyword>
<evidence type="ECO:0000256" key="1">
    <source>
        <dbReference type="ARBA" id="ARBA00004141"/>
    </source>
</evidence>
<evidence type="ECO:0000256" key="5">
    <source>
        <dbReference type="ARBA" id="ARBA00022692"/>
    </source>
</evidence>
<dbReference type="Pfam" id="PF00520">
    <property type="entry name" value="Ion_trans"/>
    <property type="match status" value="1"/>
</dbReference>
<feature type="compositionally biased region" description="Low complexity" evidence="13">
    <location>
        <begin position="193"/>
        <end position="204"/>
    </location>
</feature>
<dbReference type="GO" id="GO:0098703">
    <property type="term" value="P:calcium ion import across plasma membrane"/>
    <property type="evidence" value="ECO:0007669"/>
    <property type="project" value="TreeGrafter"/>
</dbReference>
<evidence type="ECO:0000256" key="11">
    <source>
        <dbReference type="ARBA" id="ARBA00023180"/>
    </source>
</evidence>
<keyword evidence="5 14" id="KW-0812">Transmembrane</keyword>
<accession>A0AA36JMR6</accession>
<sequence>MRRNRVVPDEDSPIAQMALPEGQPPAPLKTSFSLPTETLPGSVPTRQEMEPDEDKEGLLEGLQGFRASMAGMQTELMRRLDMELKKVERRASSRLKSQAKKQVQLPKLACEMRDDTPGDLQSVAEALGRSQESADSPDTCMAPDSFGNSPALDSCTPSVTVVSENCLNGSRSVARDTYTHSISVVSESAPGLSVVPSSSINRSSTDVSHHLPSLQRKRRKRMTWINKSARQTVKEQELEEGDDPDAPQVQRRLSTDKLPRVGFFPQLHSQASCECLQKEKDESMRRKNICWRIVKNPNFDRLTMLIIFLNAVTLAISAEQDEVVARGSFLVIADNVFCMYFLVELAIRCATYVRTLFAFQDMAFTFDFLLLVLMIWETWVMPIVSTIFDQSADVLQSSGALRLARILRVLRTARMARLVRQMPELMILIKGMMLACRSVFFTLLLLLIITFTFAIAFVELSHDTALKPIFFSSTAASIYTLILQCIFPDQQVFVTTLASESVFMGVLVLLFILLGSLTIMNMLLGVLVEAVKTVSTMEREQLIADFAKNVLWKMIRTDEDQDQDGDRMISEEEFTLLFTKPDALKALGKLGVDPTVALEYGKLLFEDGEIVTFTEFMHAMLTLRGSNTTTVKDVVELRKFVGEEFLQLQNLVGELCSFIAEEMNVPPRLGKEAQAVSKRSLKPGQDFRPTGTR</sequence>
<dbReference type="InterPro" id="IPR005821">
    <property type="entry name" value="Ion_trans_dom"/>
</dbReference>
<comment type="caution">
    <text evidence="16">The sequence shown here is derived from an EMBL/GenBank/DDBJ whole genome shotgun (WGS) entry which is preliminary data.</text>
</comment>
<dbReference type="SUPFAM" id="SSF81324">
    <property type="entry name" value="Voltage-gated potassium channels"/>
    <property type="match status" value="1"/>
</dbReference>
<evidence type="ECO:0000256" key="12">
    <source>
        <dbReference type="ARBA" id="ARBA00023303"/>
    </source>
</evidence>
<dbReference type="PANTHER" id="PTHR45628">
    <property type="entry name" value="VOLTAGE-DEPENDENT CALCIUM CHANNEL TYPE A SUBUNIT ALPHA-1"/>
    <property type="match status" value="1"/>
</dbReference>
<keyword evidence="6" id="KW-0106">Calcium</keyword>
<dbReference type="AlphaFoldDB" id="A0AA36JMR6"/>
<dbReference type="InterPro" id="IPR018247">
    <property type="entry name" value="EF_Hand_1_Ca_BS"/>
</dbReference>
<evidence type="ECO:0000256" key="4">
    <source>
        <dbReference type="ARBA" id="ARBA00022673"/>
    </source>
</evidence>
<feature type="region of interest" description="Disordered" evidence="13">
    <location>
        <begin position="191"/>
        <end position="215"/>
    </location>
</feature>
<keyword evidence="12" id="KW-0407">Ion channel</keyword>
<protein>
    <recommendedName>
        <fullName evidence="15">Ion transport domain-containing protein</fullName>
    </recommendedName>
</protein>
<feature type="transmembrane region" description="Helical" evidence="14">
    <location>
        <begin position="302"/>
        <end position="318"/>
    </location>
</feature>